<gene>
    <name evidence="3" type="primary">cunh1orf53</name>
</gene>
<keyword evidence="2" id="KW-1185">Reference proteome</keyword>
<dbReference type="RefSeq" id="XP_010793915.1">
    <property type="nucleotide sequence ID" value="XM_010795613.1"/>
</dbReference>
<feature type="compositionally biased region" description="Basic and acidic residues" evidence="1">
    <location>
        <begin position="66"/>
        <end position="76"/>
    </location>
</feature>
<evidence type="ECO:0000256" key="1">
    <source>
        <dbReference type="SAM" id="MobiDB-lite"/>
    </source>
</evidence>
<dbReference type="PANTHER" id="PTHR21037">
    <property type="entry name" value="39S RIBOSOMAL PROTEIN L14, MITOCHONDRIAL"/>
    <property type="match status" value="1"/>
</dbReference>
<reference evidence="3" key="1">
    <citation type="submission" date="2025-08" db="UniProtKB">
        <authorList>
            <consortium name="RefSeq"/>
        </authorList>
    </citation>
    <scope>IDENTIFICATION</scope>
    <source>
        <tissue evidence="3">Muscle</tissue>
    </source>
</reference>
<dbReference type="CTD" id="103174777"/>
<accession>A0A6I9Q084</accession>
<dbReference type="OrthoDB" id="274765at2759"/>
<dbReference type="AlphaFoldDB" id="A0A6I9Q084"/>
<feature type="region of interest" description="Disordered" evidence="1">
    <location>
        <begin position="45"/>
        <end position="78"/>
    </location>
</feature>
<protein>
    <submittedName>
        <fullName evidence="3">Uncharacterized protein C1orf53 homolog</fullName>
    </submittedName>
</protein>
<dbReference type="KEGG" id="ncc:104966427"/>
<name>A0A6I9Q084_9TELE</name>
<feature type="compositionally biased region" description="Basic residues" evidence="1">
    <location>
        <begin position="53"/>
        <end position="64"/>
    </location>
</feature>
<sequence length="168" mass="19135">MSVSHGYISSHGARAAAVKQQRWRCESQWISGMVTCHVTRRSRKYVPVEGKPAKKSSKRLKGRARLQSDADRRGADPNEGLTTCSIVYEHPARKFTEEEMDIHRAHREACETKKQMYVDPSSGYKVFTEYAQLQRGKCCGSACRHCPYGQVNVKDPAMKKQFNTLFYA</sequence>
<dbReference type="InterPro" id="IPR040807">
    <property type="entry name" value="DUF5522"/>
</dbReference>
<dbReference type="Proteomes" id="UP000504611">
    <property type="component" value="Unplaced"/>
</dbReference>
<dbReference type="PANTHER" id="PTHR21037:SF2">
    <property type="entry name" value="SIMILAR TO NOVEL PROTEIN"/>
    <property type="match status" value="1"/>
</dbReference>
<dbReference type="Pfam" id="PF17653">
    <property type="entry name" value="DUF5522"/>
    <property type="match status" value="1"/>
</dbReference>
<evidence type="ECO:0000313" key="3">
    <source>
        <dbReference type="RefSeq" id="XP_010793915.1"/>
    </source>
</evidence>
<evidence type="ECO:0000313" key="2">
    <source>
        <dbReference type="Proteomes" id="UP000504611"/>
    </source>
</evidence>
<organism evidence="2 3">
    <name type="scientific">Notothenia coriiceps</name>
    <name type="common">black rockcod</name>
    <dbReference type="NCBI Taxonomy" id="8208"/>
    <lineage>
        <taxon>Eukaryota</taxon>
        <taxon>Metazoa</taxon>
        <taxon>Chordata</taxon>
        <taxon>Craniata</taxon>
        <taxon>Vertebrata</taxon>
        <taxon>Euteleostomi</taxon>
        <taxon>Actinopterygii</taxon>
        <taxon>Neopterygii</taxon>
        <taxon>Teleostei</taxon>
        <taxon>Neoteleostei</taxon>
        <taxon>Acanthomorphata</taxon>
        <taxon>Eupercaria</taxon>
        <taxon>Perciformes</taxon>
        <taxon>Notothenioidei</taxon>
        <taxon>Nototheniidae</taxon>
        <taxon>Notothenia</taxon>
    </lineage>
</organism>
<proteinExistence type="predicted"/>